<evidence type="ECO:0000313" key="5">
    <source>
        <dbReference type="Proteomes" id="UP000238314"/>
    </source>
</evidence>
<proteinExistence type="predicted"/>
<feature type="signal peptide" evidence="1">
    <location>
        <begin position="1"/>
        <end position="20"/>
    </location>
</feature>
<dbReference type="AlphaFoldDB" id="A0A1N7NVV3"/>
<evidence type="ECO:0000313" key="2">
    <source>
        <dbReference type="EMBL" id="PQA94196.1"/>
    </source>
</evidence>
<accession>A0A1N7NVV3</accession>
<evidence type="ECO:0000256" key="1">
    <source>
        <dbReference type="SAM" id="SignalP"/>
    </source>
</evidence>
<keyword evidence="1" id="KW-0732">Signal</keyword>
<gene>
    <name evidence="2" type="ORF">B0A70_07995</name>
    <name evidence="3" type="ORF">SAMN05421796_109118</name>
</gene>
<dbReference type="EMBL" id="FTOJ01000009">
    <property type="protein sequence ID" value="SIT02454.1"/>
    <property type="molecule type" value="Genomic_DNA"/>
</dbReference>
<reference evidence="3" key="2">
    <citation type="submission" date="2017-01" db="EMBL/GenBank/DDBJ databases">
        <authorList>
            <person name="Mah S.A."/>
            <person name="Swanson W.J."/>
            <person name="Moy G.W."/>
            <person name="Vacquier V.D."/>
        </authorList>
    </citation>
    <scope>NUCLEOTIDE SEQUENCE [LARGE SCALE GENOMIC DNA]</scope>
    <source>
        <strain evidence="3">DSM 21068</strain>
    </source>
</reference>
<organism evidence="3 4">
    <name type="scientific">Chryseobacterium piscicola</name>
    <dbReference type="NCBI Taxonomy" id="551459"/>
    <lineage>
        <taxon>Bacteria</taxon>
        <taxon>Pseudomonadati</taxon>
        <taxon>Bacteroidota</taxon>
        <taxon>Flavobacteriia</taxon>
        <taxon>Flavobacteriales</taxon>
        <taxon>Weeksellaceae</taxon>
        <taxon>Chryseobacterium group</taxon>
        <taxon>Chryseobacterium</taxon>
    </lineage>
</organism>
<evidence type="ECO:0000313" key="4">
    <source>
        <dbReference type="Proteomes" id="UP000186246"/>
    </source>
</evidence>
<feature type="chain" id="PRO_5044563928" evidence="1">
    <location>
        <begin position="21"/>
        <end position="287"/>
    </location>
</feature>
<dbReference type="STRING" id="551459.SAMN05421796_109118"/>
<dbReference type="Proteomes" id="UP000186246">
    <property type="component" value="Unassembled WGS sequence"/>
</dbReference>
<reference evidence="2 5" key="1">
    <citation type="submission" date="2016-11" db="EMBL/GenBank/DDBJ databases">
        <title>Whole genomes of Flavobacteriaceae.</title>
        <authorList>
            <person name="Stine C."/>
            <person name="Li C."/>
            <person name="Tadesse D."/>
        </authorList>
    </citation>
    <scope>NUCLEOTIDE SEQUENCE [LARGE SCALE GENOMIC DNA]</scope>
    <source>
        <strain evidence="2 5">DSM 21068</strain>
    </source>
</reference>
<name>A0A1N7NVV3_9FLAO</name>
<evidence type="ECO:0000313" key="3">
    <source>
        <dbReference type="EMBL" id="SIT02454.1"/>
    </source>
</evidence>
<sequence length="287" mass="31747">MIKKLFTIAVTACSFTVAQAQKTKTATESQSKTTAFLDVKKAISEREKSLLADGWTKVYENYKTESVAVEVNFKQGFAYTALGALKAKENQGQNAMLIIKDGNNTYAGTQGKVSDNYAILETDDFQPSPGVTKANVGVGLNEGVLADAGLVIFEKTIDFKRDFYRLLDARSIGFKNFRGTVNGKNDAGFTTYNGTIGLGYFKNKINETAEAYEYVLEMDMTNPETMTFLNNLIPVLQELPAKGYTPSEYKNRVGNDVTKFTKDGEDAMMLISNLNTNTIYFEIAKKK</sequence>
<dbReference type="Proteomes" id="UP000238314">
    <property type="component" value="Unassembled WGS sequence"/>
</dbReference>
<dbReference type="RefSeq" id="WP_076452507.1">
    <property type="nucleotide sequence ID" value="NZ_FTOJ01000009.1"/>
</dbReference>
<keyword evidence="5" id="KW-1185">Reference proteome</keyword>
<dbReference type="EMBL" id="MUGO01000011">
    <property type="protein sequence ID" value="PQA94196.1"/>
    <property type="molecule type" value="Genomic_DNA"/>
</dbReference>
<protein>
    <submittedName>
        <fullName evidence="3">Uncharacterized protein</fullName>
    </submittedName>
</protein>
<reference evidence="4" key="3">
    <citation type="submission" date="2017-01" db="EMBL/GenBank/DDBJ databases">
        <authorList>
            <person name="Varghese N."/>
            <person name="Submissions S."/>
        </authorList>
    </citation>
    <scope>NUCLEOTIDE SEQUENCE [LARGE SCALE GENOMIC DNA]</scope>
    <source>
        <strain evidence="4">DSM 21068</strain>
    </source>
</reference>